<sequence>QESVTVIGDVTGVSSEFAIGLVAMQAGGSYLWSQIDKYGPDIDYGMSPYVPIPKGGIDAGIAGGSLIWIPVGSKGVEKNPEAVWEFMKWYSIVAMQVWCLQVGDLVPRPEYVDLWMFASSWKVRASLEALKFTHPYPNIPVIKFYRDQLMDAVEYAVYGEKTPKQALEDVERTVQAELSRLIKK</sequence>
<evidence type="ECO:0000313" key="1">
    <source>
        <dbReference type="EMBL" id="GAH29695.1"/>
    </source>
</evidence>
<name>X1FAV4_9ZZZZ</name>
<gene>
    <name evidence="1" type="ORF">S03H2_03184</name>
</gene>
<dbReference type="AlphaFoldDB" id="X1FAV4"/>
<dbReference type="Gene3D" id="3.40.190.10">
    <property type="entry name" value="Periplasmic binding protein-like II"/>
    <property type="match status" value="2"/>
</dbReference>
<reference evidence="1" key="1">
    <citation type="journal article" date="2014" name="Front. Microbiol.">
        <title>High frequency of phylogenetically diverse reductive dehalogenase-homologous genes in deep subseafloor sedimentary metagenomes.</title>
        <authorList>
            <person name="Kawai M."/>
            <person name="Futagami T."/>
            <person name="Toyoda A."/>
            <person name="Takaki Y."/>
            <person name="Nishi S."/>
            <person name="Hori S."/>
            <person name="Arai W."/>
            <person name="Tsubouchi T."/>
            <person name="Morono Y."/>
            <person name="Uchiyama I."/>
            <person name="Ito T."/>
            <person name="Fujiyama A."/>
            <person name="Inagaki F."/>
            <person name="Takami H."/>
        </authorList>
    </citation>
    <scope>NUCLEOTIDE SEQUENCE</scope>
    <source>
        <strain evidence="1">Expedition CK06-06</strain>
    </source>
</reference>
<dbReference type="EMBL" id="BARU01001150">
    <property type="protein sequence ID" value="GAH29695.1"/>
    <property type="molecule type" value="Genomic_DNA"/>
</dbReference>
<feature type="non-terminal residue" evidence="1">
    <location>
        <position position="1"/>
    </location>
</feature>
<protein>
    <recommendedName>
        <fullName evidence="2">Extracellular solute-binding protein</fullName>
    </recommendedName>
</protein>
<proteinExistence type="predicted"/>
<dbReference type="SUPFAM" id="SSF53850">
    <property type="entry name" value="Periplasmic binding protein-like II"/>
    <property type="match status" value="1"/>
</dbReference>
<accession>X1FAV4</accession>
<evidence type="ECO:0008006" key="2">
    <source>
        <dbReference type="Google" id="ProtNLM"/>
    </source>
</evidence>
<comment type="caution">
    <text evidence="1">The sequence shown here is derived from an EMBL/GenBank/DDBJ whole genome shotgun (WGS) entry which is preliminary data.</text>
</comment>
<organism evidence="1">
    <name type="scientific">marine sediment metagenome</name>
    <dbReference type="NCBI Taxonomy" id="412755"/>
    <lineage>
        <taxon>unclassified sequences</taxon>
        <taxon>metagenomes</taxon>
        <taxon>ecological metagenomes</taxon>
    </lineage>
</organism>